<gene>
    <name evidence="1" type="ORF">L484_012940</name>
</gene>
<organism evidence="1 2">
    <name type="scientific">Morus notabilis</name>
    <dbReference type="NCBI Taxonomy" id="981085"/>
    <lineage>
        <taxon>Eukaryota</taxon>
        <taxon>Viridiplantae</taxon>
        <taxon>Streptophyta</taxon>
        <taxon>Embryophyta</taxon>
        <taxon>Tracheophyta</taxon>
        <taxon>Spermatophyta</taxon>
        <taxon>Magnoliopsida</taxon>
        <taxon>eudicotyledons</taxon>
        <taxon>Gunneridae</taxon>
        <taxon>Pentapetalae</taxon>
        <taxon>rosids</taxon>
        <taxon>fabids</taxon>
        <taxon>Rosales</taxon>
        <taxon>Moraceae</taxon>
        <taxon>Moreae</taxon>
        <taxon>Morus</taxon>
    </lineage>
</organism>
<sequence length="81" mass="9127">MLHGTDADWTGCVARSLAGRSRQPINGILFASIKNEVTTTVVARARRENVISVRLALQRRWERSDDGEERSKEIAISLYDL</sequence>
<protein>
    <submittedName>
        <fullName evidence="1">Uncharacterized protein</fullName>
    </submittedName>
</protein>
<name>W9SQJ4_9ROSA</name>
<dbReference type="Proteomes" id="UP000030645">
    <property type="component" value="Unassembled WGS sequence"/>
</dbReference>
<evidence type="ECO:0000313" key="2">
    <source>
        <dbReference type="Proteomes" id="UP000030645"/>
    </source>
</evidence>
<keyword evidence="2" id="KW-1185">Reference proteome</keyword>
<dbReference type="AlphaFoldDB" id="W9SQJ4"/>
<proteinExistence type="predicted"/>
<evidence type="ECO:0000313" key="1">
    <source>
        <dbReference type="EMBL" id="EXC20865.1"/>
    </source>
</evidence>
<dbReference type="EMBL" id="KE345922">
    <property type="protein sequence ID" value="EXC20865.1"/>
    <property type="molecule type" value="Genomic_DNA"/>
</dbReference>
<accession>W9SQJ4</accession>
<reference evidence="2" key="1">
    <citation type="submission" date="2013-01" db="EMBL/GenBank/DDBJ databases">
        <title>Draft Genome Sequence of a Mulberry Tree, Morus notabilis C.K. Schneid.</title>
        <authorList>
            <person name="He N."/>
            <person name="Zhao S."/>
        </authorList>
    </citation>
    <scope>NUCLEOTIDE SEQUENCE</scope>
</reference>